<dbReference type="PANTHER" id="PTHR13780">
    <property type="entry name" value="AMP-ACTIVATED PROTEIN KINASE, GAMMA REGULATORY SUBUNIT"/>
    <property type="match status" value="1"/>
</dbReference>
<name>A0A833XBH1_JUGRE</name>
<dbReference type="InterPro" id="IPR000644">
    <property type="entry name" value="CBS_dom"/>
</dbReference>
<gene>
    <name evidence="6" type="ORF">F2P56_019324</name>
</gene>
<keyword evidence="2" id="KW-0677">Repeat</keyword>
<dbReference type="EMBL" id="LIHL02000008">
    <property type="protein sequence ID" value="KAF5463407.1"/>
    <property type="molecule type" value="Genomic_DNA"/>
</dbReference>
<organism evidence="6 7">
    <name type="scientific">Juglans regia</name>
    <name type="common">English walnut</name>
    <dbReference type="NCBI Taxonomy" id="51240"/>
    <lineage>
        <taxon>Eukaryota</taxon>
        <taxon>Viridiplantae</taxon>
        <taxon>Streptophyta</taxon>
        <taxon>Embryophyta</taxon>
        <taxon>Tracheophyta</taxon>
        <taxon>Spermatophyta</taxon>
        <taxon>Magnoliopsida</taxon>
        <taxon>eudicotyledons</taxon>
        <taxon>Gunneridae</taxon>
        <taxon>Pentapetalae</taxon>
        <taxon>rosids</taxon>
        <taxon>fabids</taxon>
        <taxon>Fagales</taxon>
        <taxon>Juglandaceae</taxon>
        <taxon>Juglans</taxon>
    </lineage>
</organism>
<comment type="similarity">
    <text evidence="1">Belongs to the 5'-AMP-activated protein kinase gamma subunit family.</text>
</comment>
<evidence type="ECO:0000256" key="1">
    <source>
        <dbReference type="ARBA" id="ARBA00006750"/>
    </source>
</evidence>
<proteinExistence type="inferred from homology"/>
<dbReference type="PROSITE" id="PS51371">
    <property type="entry name" value="CBS"/>
    <property type="match status" value="1"/>
</dbReference>
<evidence type="ECO:0000256" key="4">
    <source>
        <dbReference type="PROSITE-ProRule" id="PRU00703"/>
    </source>
</evidence>
<keyword evidence="3 4" id="KW-0129">CBS domain</keyword>
<sequence length="192" mass="21747">MSHGAIPMISSVDLEVSRHRIANFLSTHTAYELLPDSGKIIALDINLPVKQAFHILHERGLSVAPLWDFCKSQFVGVLSASDFILILKELGNHGSHLTEEQLETHTIAAWKEGKLHLTRTMDGNGGSFPRRQLIHVSASFDFVPKDLVCRGLVHLCTFSITFLYQTIWLGWYLPHSHFILFCQMSILQMLLR</sequence>
<dbReference type="Proteomes" id="UP000619265">
    <property type="component" value="Unassembled WGS sequence"/>
</dbReference>
<evidence type="ECO:0000256" key="2">
    <source>
        <dbReference type="ARBA" id="ARBA00022737"/>
    </source>
</evidence>
<reference evidence="6" key="1">
    <citation type="submission" date="2015-10" db="EMBL/GenBank/DDBJ databases">
        <authorList>
            <person name="Martinez-Garcia P.J."/>
            <person name="Crepeau M.W."/>
            <person name="Puiu D."/>
            <person name="Gonzalez-Ibeas D."/>
            <person name="Whalen J."/>
            <person name="Stevens K."/>
            <person name="Paul R."/>
            <person name="Butterfield T."/>
            <person name="Britton M."/>
            <person name="Reagan R."/>
            <person name="Chakraborty S."/>
            <person name="Walawage S.L."/>
            <person name="Vasquez-Gross H.A."/>
            <person name="Cardeno C."/>
            <person name="Famula R."/>
            <person name="Pratt K."/>
            <person name="Kuruganti S."/>
            <person name="Aradhya M.K."/>
            <person name="Leslie C.A."/>
            <person name="Dandekar A.M."/>
            <person name="Salzberg S.L."/>
            <person name="Wegrzyn J.L."/>
            <person name="Langley C.H."/>
            <person name="Neale D.B."/>
        </authorList>
    </citation>
    <scope>NUCLEOTIDE SEQUENCE</scope>
    <source>
        <tissue evidence="6">Leaves</tissue>
    </source>
</reference>
<dbReference type="AlphaFoldDB" id="A0A833XBH1"/>
<dbReference type="Gene3D" id="3.10.580.10">
    <property type="entry name" value="CBS-domain"/>
    <property type="match status" value="1"/>
</dbReference>
<protein>
    <recommendedName>
        <fullName evidence="5">CBS domain-containing protein</fullName>
    </recommendedName>
</protein>
<evidence type="ECO:0000256" key="3">
    <source>
        <dbReference type="ARBA" id="ARBA00023122"/>
    </source>
</evidence>
<evidence type="ECO:0000259" key="5">
    <source>
        <dbReference type="PROSITE" id="PS51371"/>
    </source>
</evidence>
<evidence type="ECO:0000313" key="7">
    <source>
        <dbReference type="Proteomes" id="UP000619265"/>
    </source>
</evidence>
<comment type="caution">
    <text evidence="6">The sequence shown here is derived from an EMBL/GenBank/DDBJ whole genome shotgun (WGS) entry which is preliminary data.</text>
</comment>
<reference evidence="6" key="2">
    <citation type="submission" date="2020-03" db="EMBL/GenBank/DDBJ databases">
        <title>Walnut 2.0.</title>
        <authorList>
            <person name="Marrano A."/>
            <person name="Britton M."/>
            <person name="Zimin A.V."/>
            <person name="Zaini P.A."/>
            <person name="Workman R."/>
            <person name="Puiu D."/>
            <person name="Bianco L."/>
            <person name="Allen B.J."/>
            <person name="Troggio M."/>
            <person name="Leslie C.A."/>
            <person name="Timp W."/>
            <person name="Dendekar A."/>
            <person name="Salzberg S.L."/>
            <person name="Neale D.B."/>
        </authorList>
    </citation>
    <scope>NUCLEOTIDE SEQUENCE</scope>
    <source>
        <tissue evidence="6">Leaves</tissue>
    </source>
</reference>
<dbReference type="Gramene" id="Jr08_21300_p1">
    <property type="protein sequence ID" value="cds.Jr08_21300_p1"/>
    <property type="gene ID" value="Jr08_21300"/>
</dbReference>
<dbReference type="PANTHER" id="PTHR13780:SF35">
    <property type="entry name" value="LD22662P"/>
    <property type="match status" value="1"/>
</dbReference>
<accession>A0A833XBH1</accession>
<evidence type="ECO:0000313" key="6">
    <source>
        <dbReference type="EMBL" id="KAF5463407.1"/>
    </source>
</evidence>
<dbReference type="InterPro" id="IPR050511">
    <property type="entry name" value="AMPK_gamma/SDS23_families"/>
</dbReference>
<dbReference type="InterPro" id="IPR046342">
    <property type="entry name" value="CBS_dom_sf"/>
</dbReference>
<feature type="domain" description="CBS" evidence="5">
    <location>
        <begin position="33"/>
        <end position="95"/>
    </location>
</feature>
<dbReference type="SUPFAM" id="SSF54631">
    <property type="entry name" value="CBS-domain pair"/>
    <property type="match status" value="1"/>
</dbReference>